<protein>
    <submittedName>
        <fullName evidence="1">Uncharacterized protein</fullName>
    </submittedName>
</protein>
<gene>
    <name evidence="1" type="ORF">BDY19DRAFT_913950</name>
</gene>
<organism evidence="1 2">
    <name type="scientific">Irpex rosettiformis</name>
    <dbReference type="NCBI Taxonomy" id="378272"/>
    <lineage>
        <taxon>Eukaryota</taxon>
        <taxon>Fungi</taxon>
        <taxon>Dikarya</taxon>
        <taxon>Basidiomycota</taxon>
        <taxon>Agaricomycotina</taxon>
        <taxon>Agaricomycetes</taxon>
        <taxon>Polyporales</taxon>
        <taxon>Irpicaceae</taxon>
        <taxon>Irpex</taxon>
    </lineage>
</organism>
<sequence length="309" mass="34147">MASILSPILSALSWLLCLPWKLVHLASGFLHALKKNLSDPYFVDFHSELNATSGEHHQSQTEWINMGYWKETNDFPTACKALALKLVQVAQCKSDGIVLDVGHGCGDSLLLHLEHPSIPRPKRLVGITSQIQHYRRALERTSVRNPGDSVDMCLTHGDAVYRGDTPSHPLDAKTYEGAYTTILALDCAYHFRSRRLFLEQSFKCLAIGGNIALGDICFAPGSLSLTTRFMIALMGSMPSENVMTTEEYVAMLRGIGYVDVKLENITQDVFPGFVTFLKGRGLAFGILASHFERLVSRGMLFVIVSASKP</sequence>
<dbReference type="Proteomes" id="UP001055072">
    <property type="component" value="Unassembled WGS sequence"/>
</dbReference>
<name>A0ACB8UK01_9APHY</name>
<dbReference type="EMBL" id="MU274900">
    <property type="protein sequence ID" value="KAI0094671.1"/>
    <property type="molecule type" value="Genomic_DNA"/>
</dbReference>
<evidence type="ECO:0000313" key="2">
    <source>
        <dbReference type="Proteomes" id="UP001055072"/>
    </source>
</evidence>
<comment type="caution">
    <text evidence="1">The sequence shown here is derived from an EMBL/GenBank/DDBJ whole genome shotgun (WGS) entry which is preliminary data.</text>
</comment>
<proteinExistence type="predicted"/>
<keyword evidence="2" id="KW-1185">Reference proteome</keyword>
<reference evidence="1" key="1">
    <citation type="journal article" date="2021" name="Environ. Microbiol.">
        <title>Gene family expansions and transcriptome signatures uncover fungal adaptations to wood decay.</title>
        <authorList>
            <person name="Hage H."/>
            <person name="Miyauchi S."/>
            <person name="Viragh M."/>
            <person name="Drula E."/>
            <person name="Min B."/>
            <person name="Chaduli D."/>
            <person name="Navarro D."/>
            <person name="Favel A."/>
            <person name="Norest M."/>
            <person name="Lesage-Meessen L."/>
            <person name="Balint B."/>
            <person name="Merenyi Z."/>
            <person name="de Eugenio L."/>
            <person name="Morin E."/>
            <person name="Martinez A.T."/>
            <person name="Baldrian P."/>
            <person name="Stursova M."/>
            <person name="Martinez M.J."/>
            <person name="Novotny C."/>
            <person name="Magnuson J.K."/>
            <person name="Spatafora J.W."/>
            <person name="Maurice S."/>
            <person name="Pangilinan J."/>
            <person name="Andreopoulos W."/>
            <person name="LaButti K."/>
            <person name="Hundley H."/>
            <person name="Na H."/>
            <person name="Kuo A."/>
            <person name="Barry K."/>
            <person name="Lipzen A."/>
            <person name="Henrissat B."/>
            <person name="Riley R."/>
            <person name="Ahrendt S."/>
            <person name="Nagy L.G."/>
            <person name="Grigoriev I.V."/>
            <person name="Martin F."/>
            <person name="Rosso M.N."/>
        </authorList>
    </citation>
    <scope>NUCLEOTIDE SEQUENCE</scope>
    <source>
        <strain evidence="1">CBS 384.51</strain>
    </source>
</reference>
<evidence type="ECO:0000313" key="1">
    <source>
        <dbReference type="EMBL" id="KAI0094671.1"/>
    </source>
</evidence>
<accession>A0ACB8UK01</accession>